<gene>
    <name evidence="3" type="ORF">VCB98_09105</name>
</gene>
<dbReference type="InterPro" id="IPR008620">
    <property type="entry name" value="FixH"/>
</dbReference>
<evidence type="ECO:0000256" key="1">
    <source>
        <dbReference type="SAM" id="MobiDB-lite"/>
    </source>
</evidence>
<reference evidence="3 4" key="1">
    <citation type="submission" date="2023-12" db="EMBL/GenBank/DDBJ databases">
        <title>Whole-genome sequencing of halo(alkali)philic microorganisms from hypersaline lakes.</title>
        <authorList>
            <person name="Sorokin D.Y."/>
            <person name="Merkel A.Y."/>
            <person name="Messina E."/>
            <person name="Yakimov M."/>
        </authorList>
    </citation>
    <scope>NUCLEOTIDE SEQUENCE [LARGE SCALE GENOMIC DNA]</scope>
    <source>
        <strain evidence="3 4">AB-CW1</strain>
    </source>
</reference>
<sequence length="187" mass="20983">MNEKISAVQAGDKGPAWRQFWFWFVLAPPMASIVIGLSLVYTAVTKGDDKVVDNYYQAGRAIHKDFALERRAKELGLDASFVVDREDGSISVHLQGETEDMDSLRLYLSHATHARRDRELVLESDGSGLFRGQIGKPVVGRHYVRLEPSDGEWRLAAALDVNQDQLDINPAAKADENGARDEHDWDY</sequence>
<dbReference type="Pfam" id="PF05751">
    <property type="entry name" value="FixH"/>
    <property type="match status" value="1"/>
</dbReference>
<evidence type="ECO:0000256" key="2">
    <source>
        <dbReference type="SAM" id="Phobius"/>
    </source>
</evidence>
<feature type="transmembrane region" description="Helical" evidence="2">
    <location>
        <begin position="20"/>
        <end position="44"/>
    </location>
</feature>
<keyword evidence="4" id="KW-1185">Reference proteome</keyword>
<feature type="region of interest" description="Disordered" evidence="1">
    <location>
        <begin position="167"/>
        <end position="187"/>
    </location>
</feature>
<keyword evidence="2" id="KW-0812">Transmembrane</keyword>
<dbReference type="Proteomes" id="UP001302316">
    <property type="component" value="Unassembled WGS sequence"/>
</dbReference>
<comment type="caution">
    <text evidence="3">The sequence shown here is derived from an EMBL/GenBank/DDBJ whole genome shotgun (WGS) entry which is preliminary data.</text>
</comment>
<keyword evidence="2" id="KW-1133">Transmembrane helix</keyword>
<name>A0AAP6MN24_9GAMM</name>
<keyword evidence="2" id="KW-0472">Membrane</keyword>
<accession>A0AAP6MN24</accession>
<organism evidence="3 4">
    <name type="scientific">Natronospira elongata</name>
    <dbReference type="NCBI Taxonomy" id="3110268"/>
    <lineage>
        <taxon>Bacteria</taxon>
        <taxon>Pseudomonadati</taxon>
        <taxon>Pseudomonadota</taxon>
        <taxon>Gammaproteobacteria</taxon>
        <taxon>Natronospirales</taxon>
        <taxon>Natronospiraceae</taxon>
        <taxon>Natronospira</taxon>
    </lineage>
</organism>
<dbReference type="EMBL" id="JAYGII010000018">
    <property type="protein sequence ID" value="MEA5445976.1"/>
    <property type="molecule type" value="Genomic_DNA"/>
</dbReference>
<evidence type="ECO:0000313" key="3">
    <source>
        <dbReference type="EMBL" id="MEA5445976.1"/>
    </source>
</evidence>
<evidence type="ECO:0000313" key="4">
    <source>
        <dbReference type="Proteomes" id="UP001302316"/>
    </source>
</evidence>
<proteinExistence type="predicted"/>
<protein>
    <submittedName>
        <fullName evidence="3">FixH family protein</fullName>
    </submittedName>
</protein>
<feature type="compositionally biased region" description="Basic and acidic residues" evidence="1">
    <location>
        <begin position="173"/>
        <end position="187"/>
    </location>
</feature>
<dbReference type="AlphaFoldDB" id="A0AAP6MN24"/>
<dbReference type="RefSeq" id="WP_346051927.1">
    <property type="nucleotide sequence ID" value="NZ_JAYGII010000018.1"/>
</dbReference>